<proteinExistence type="predicted"/>
<dbReference type="AlphaFoldDB" id="A0ABC9QUG4"/>
<dbReference type="RefSeq" id="WP_002170131.1">
    <property type="nucleotide sequence ID" value="NZ_JH792257.1"/>
</dbReference>
<name>A0ABC9QUG4_BACMY</name>
<dbReference type="Proteomes" id="UP000006976">
    <property type="component" value="Unassembled WGS sequence"/>
</dbReference>
<sequence length="52" mass="6641">MTEQAKIARREYMKKWRERNAEKLSNYQKEWRKNNKDKVVGYQQKYWEKKSE</sequence>
<organism evidence="1 2">
    <name type="scientific">Bacillus mycoides</name>
    <dbReference type="NCBI Taxonomy" id="1405"/>
    <lineage>
        <taxon>Bacteria</taxon>
        <taxon>Bacillati</taxon>
        <taxon>Bacillota</taxon>
        <taxon>Bacilli</taxon>
        <taxon>Bacillales</taxon>
        <taxon>Bacillaceae</taxon>
        <taxon>Bacillus</taxon>
        <taxon>Bacillus cereus group</taxon>
    </lineage>
</organism>
<comment type="caution">
    <text evidence="1">The sequence shown here is derived from an EMBL/GenBank/DDBJ whole genome shotgun (WGS) entry which is preliminary data.</text>
</comment>
<accession>A0ABC9QUG4</accession>
<gene>
    <name evidence="1" type="ORF">III_06092</name>
</gene>
<evidence type="ECO:0000313" key="2">
    <source>
        <dbReference type="Proteomes" id="UP000006976"/>
    </source>
</evidence>
<protein>
    <submittedName>
        <fullName evidence="1">Uncharacterized protein</fullName>
    </submittedName>
</protein>
<reference evidence="1 2" key="1">
    <citation type="submission" date="2012-04" db="EMBL/GenBank/DDBJ databases">
        <title>The Genome Sequence of Bacillus cereus VD078.</title>
        <authorList>
            <consortium name="The Broad Institute Genome Sequencing Platform"/>
            <consortium name="The Broad Institute Genome Sequencing Center for Infectious Disease"/>
            <person name="Feldgarden M."/>
            <person name="Van der Auwera G.A."/>
            <person name="Mahillon J."/>
            <person name="Duprez V."/>
            <person name="Timmery S."/>
            <person name="Mattelet C."/>
            <person name="Dierick K."/>
            <person name="Sun M."/>
            <person name="Yu Z."/>
            <person name="Zhu L."/>
            <person name="Hu X."/>
            <person name="Shank E.B."/>
            <person name="Swiecicka I."/>
            <person name="Hansen B.M."/>
            <person name="Andrup L."/>
            <person name="Young S.K."/>
            <person name="Zeng Q."/>
            <person name="Gargeya S."/>
            <person name="Fitzgerald M."/>
            <person name="Haas B."/>
            <person name="Abouelleil A."/>
            <person name="Alvarado L."/>
            <person name="Arachchi H.M."/>
            <person name="Berlin A."/>
            <person name="Chapman S.B."/>
            <person name="Goldberg J."/>
            <person name="Griggs A."/>
            <person name="Gujja S."/>
            <person name="Hansen M."/>
            <person name="Howarth C."/>
            <person name="Imamovic A."/>
            <person name="Larimer J."/>
            <person name="McCowen C."/>
            <person name="Montmayeur A."/>
            <person name="Murphy C."/>
            <person name="Neiman D."/>
            <person name="Pearson M."/>
            <person name="Priest M."/>
            <person name="Roberts A."/>
            <person name="Saif S."/>
            <person name="Shea T."/>
            <person name="Sisk P."/>
            <person name="Sykes S."/>
            <person name="Wortman J."/>
            <person name="Nusbaum C."/>
            <person name="Birren B."/>
        </authorList>
    </citation>
    <scope>NUCLEOTIDE SEQUENCE [LARGE SCALE GENOMIC DNA]</scope>
    <source>
        <strain evidence="1 2">VD078</strain>
    </source>
</reference>
<dbReference type="EMBL" id="AHEV01000060">
    <property type="protein sequence ID" value="EJR28755.1"/>
    <property type="molecule type" value="Genomic_DNA"/>
</dbReference>
<evidence type="ECO:0000313" key="1">
    <source>
        <dbReference type="EMBL" id="EJR28755.1"/>
    </source>
</evidence>